<dbReference type="PANTHER" id="PTHR30532:SF24">
    <property type="entry name" value="FERRIC ENTEROBACTIN-BINDING PERIPLASMIC PROTEIN FEPB"/>
    <property type="match status" value="1"/>
</dbReference>
<comment type="subcellular location">
    <subcellularLocation>
        <location evidence="1">Cell envelope</location>
    </subcellularLocation>
</comment>
<dbReference type="Gene3D" id="3.40.50.1980">
    <property type="entry name" value="Nitrogenase molybdenum iron protein domain"/>
    <property type="match status" value="2"/>
</dbReference>
<evidence type="ECO:0000256" key="4">
    <source>
        <dbReference type="ARBA" id="ARBA00022496"/>
    </source>
</evidence>
<evidence type="ECO:0000313" key="8">
    <source>
        <dbReference type="EMBL" id="MCP1167382.1"/>
    </source>
</evidence>
<proteinExistence type="inferred from homology"/>
<dbReference type="Proteomes" id="UP001139477">
    <property type="component" value="Unassembled WGS sequence"/>
</dbReference>
<dbReference type="GO" id="GO:0030288">
    <property type="term" value="C:outer membrane-bounded periplasmic space"/>
    <property type="evidence" value="ECO:0007669"/>
    <property type="project" value="TreeGrafter"/>
</dbReference>
<keyword evidence="4" id="KW-0406">Ion transport</keyword>
<evidence type="ECO:0000256" key="1">
    <source>
        <dbReference type="ARBA" id="ARBA00004196"/>
    </source>
</evidence>
<organism evidence="8 9">
    <name type="scientific">Limimaricola litoreus</name>
    <dbReference type="NCBI Taxonomy" id="2955316"/>
    <lineage>
        <taxon>Bacteria</taxon>
        <taxon>Pseudomonadati</taxon>
        <taxon>Pseudomonadota</taxon>
        <taxon>Alphaproteobacteria</taxon>
        <taxon>Rhodobacterales</taxon>
        <taxon>Paracoccaceae</taxon>
        <taxon>Limimaricola</taxon>
    </lineage>
</organism>
<dbReference type="PROSITE" id="PS50983">
    <property type="entry name" value="FE_B12_PBP"/>
    <property type="match status" value="1"/>
</dbReference>
<evidence type="ECO:0000256" key="3">
    <source>
        <dbReference type="ARBA" id="ARBA00022448"/>
    </source>
</evidence>
<name>A0A9X2JMN4_9RHOB</name>
<evidence type="ECO:0000256" key="5">
    <source>
        <dbReference type="ARBA" id="ARBA00022729"/>
    </source>
</evidence>
<feature type="signal peptide" evidence="6">
    <location>
        <begin position="1"/>
        <end position="21"/>
    </location>
</feature>
<keyword evidence="9" id="KW-1185">Reference proteome</keyword>
<accession>A0A9X2JMN4</accession>
<evidence type="ECO:0000259" key="7">
    <source>
        <dbReference type="PROSITE" id="PS50983"/>
    </source>
</evidence>
<evidence type="ECO:0000256" key="2">
    <source>
        <dbReference type="ARBA" id="ARBA00008814"/>
    </source>
</evidence>
<feature type="chain" id="PRO_5040725018" evidence="6">
    <location>
        <begin position="22"/>
        <end position="320"/>
    </location>
</feature>
<evidence type="ECO:0000313" key="9">
    <source>
        <dbReference type="Proteomes" id="UP001139477"/>
    </source>
</evidence>
<dbReference type="RefSeq" id="WP_253329454.1">
    <property type="nucleotide sequence ID" value="NZ_JAMYXC010000029.1"/>
</dbReference>
<dbReference type="SUPFAM" id="SSF53807">
    <property type="entry name" value="Helical backbone' metal receptor"/>
    <property type="match status" value="1"/>
</dbReference>
<dbReference type="InterPro" id="IPR002491">
    <property type="entry name" value="ABC_transptr_periplasmic_BD"/>
</dbReference>
<evidence type="ECO:0000256" key="6">
    <source>
        <dbReference type="SAM" id="SignalP"/>
    </source>
</evidence>
<protein>
    <submittedName>
        <fullName evidence="8">ABC transporter substrate-binding protein</fullName>
    </submittedName>
</protein>
<keyword evidence="4" id="KW-0408">Iron</keyword>
<sequence>MLRLNTAISTIIIGLAGPAFAQDYPVTFEHKFGTTVIEEAPERVASLDYAGADDLLALGVQPVTIRHWYGDYPRSVWPWAEPLLEGTPTILRGQIDFEAVAAAEPEVIVALWSGITAEEYERLSLIAPVVAVPEGVGDYALPWDKRARLTGQAVGREAKAEARIEAVEAELEAAAEAHPDWAGKTAAVAYMWNGDLGAYTSNDVRPQLLAELGFETPQAIDDLIVGNEFAVNFSPEDLSPIDTDLLVWLPEEENRQPILDLPARKFLDVAQEGGEIFLDEELVGAFSHASLLSIPYAVERLVPLIEAALGGDPATTADAN</sequence>
<keyword evidence="3" id="KW-0813">Transport</keyword>
<dbReference type="Pfam" id="PF01497">
    <property type="entry name" value="Peripla_BP_2"/>
    <property type="match status" value="1"/>
</dbReference>
<feature type="domain" description="Fe/B12 periplasmic-binding" evidence="7">
    <location>
        <begin position="43"/>
        <end position="309"/>
    </location>
</feature>
<dbReference type="InterPro" id="IPR051313">
    <property type="entry name" value="Bact_iron-sidero_bind"/>
</dbReference>
<keyword evidence="5 6" id="KW-0732">Signal</keyword>
<comment type="caution">
    <text evidence="8">The sequence shown here is derived from an EMBL/GenBank/DDBJ whole genome shotgun (WGS) entry which is preliminary data.</text>
</comment>
<comment type="similarity">
    <text evidence="2">Belongs to the bacterial solute-binding protein 8 family.</text>
</comment>
<dbReference type="PANTHER" id="PTHR30532">
    <property type="entry name" value="IRON III DICITRATE-BINDING PERIPLASMIC PROTEIN"/>
    <property type="match status" value="1"/>
</dbReference>
<dbReference type="AlphaFoldDB" id="A0A9X2JMN4"/>
<keyword evidence="4" id="KW-0410">Iron transport</keyword>
<dbReference type="EMBL" id="JAMYXC010000029">
    <property type="protein sequence ID" value="MCP1167382.1"/>
    <property type="molecule type" value="Genomic_DNA"/>
</dbReference>
<dbReference type="GO" id="GO:1901678">
    <property type="term" value="P:iron coordination entity transport"/>
    <property type="evidence" value="ECO:0007669"/>
    <property type="project" value="UniProtKB-ARBA"/>
</dbReference>
<gene>
    <name evidence="8" type="ORF">NHG85_02380</name>
</gene>
<reference evidence="8" key="1">
    <citation type="submission" date="2022-06" db="EMBL/GenBank/DDBJ databases">
        <title>Limimaricola sediminis sp. nov., isolated from an intertidal sediment.</title>
        <authorList>
            <person name="Shao X."/>
        </authorList>
    </citation>
    <scope>NUCLEOTIDE SEQUENCE</scope>
    <source>
        <strain evidence="8">ASW11-118</strain>
    </source>
</reference>